<protein>
    <submittedName>
        <fullName evidence="4">Recombinase family protein</fullName>
    </submittedName>
</protein>
<dbReference type="GO" id="GO:0000150">
    <property type="term" value="F:DNA strand exchange activity"/>
    <property type="evidence" value="ECO:0007669"/>
    <property type="project" value="InterPro"/>
</dbReference>
<keyword evidence="5" id="KW-1185">Reference proteome</keyword>
<dbReference type="Gene3D" id="3.40.50.1390">
    <property type="entry name" value="Resolvase, N-terminal catalytic domain"/>
    <property type="match status" value="1"/>
</dbReference>
<dbReference type="SMART" id="SM00857">
    <property type="entry name" value="Resolvase"/>
    <property type="match status" value="1"/>
</dbReference>
<evidence type="ECO:0000256" key="2">
    <source>
        <dbReference type="ARBA" id="ARBA00023172"/>
    </source>
</evidence>
<gene>
    <name evidence="4" type="ORF">EGI31_15355</name>
</gene>
<dbReference type="InterPro" id="IPR050639">
    <property type="entry name" value="SSR_resolvase"/>
</dbReference>
<dbReference type="PANTHER" id="PTHR30461:SF2">
    <property type="entry name" value="SERINE RECOMBINASE PINE-RELATED"/>
    <property type="match status" value="1"/>
</dbReference>
<feature type="non-terminal residue" evidence="4">
    <location>
        <position position="1"/>
    </location>
</feature>
<feature type="domain" description="Resolvase/invertase-type recombinase catalytic" evidence="3">
    <location>
        <begin position="1"/>
        <end position="80"/>
    </location>
</feature>
<keyword evidence="1" id="KW-0238">DNA-binding</keyword>
<keyword evidence="2" id="KW-0233">DNA recombination</keyword>
<evidence type="ECO:0000313" key="4">
    <source>
        <dbReference type="EMBL" id="MCP9764322.1"/>
    </source>
</evidence>
<proteinExistence type="predicted"/>
<comment type="caution">
    <text evidence="4">The sequence shown here is derived from an EMBL/GenBank/DDBJ whole genome shotgun (WGS) entry which is preliminary data.</text>
</comment>
<dbReference type="InterPro" id="IPR006119">
    <property type="entry name" value="Resolv_N"/>
</dbReference>
<dbReference type="SUPFAM" id="SSF53041">
    <property type="entry name" value="Resolvase-like"/>
    <property type="match status" value="1"/>
</dbReference>
<dbReference type="PANTHER" id="PTHR30461">
    <property type="entry name" value="DNA-INVERTASE FROM LAMBDOID PROPHAGE"/>
    <property type="match status" value="1"/>
</dbReference>
<sequence>KALQQCRKEKATLIIAKLDRLGRNVAFISNLMESSVDFKAVDNPHANRLLLHMLAAFAEHEREQISSRTKEALRAAKKRGVILGKHGKEVLSQQNRDAADKFAHAMQPIIKELQDQGFITIREITAELNEREVPTFRGKTWHLASVHALINRS</sequence>
<dbReference type="Pfam" id="PF00239">
    <property type="entry name" value="Resolvase"/>
    <property type="match status" value="1"/>
</dbReference>
<name>A0AAE3H4F5_9BACT</name>
<evidence type="ECO:0000256" key="1">
    <source>
        <dbReference type="ARBA" id="ARBA00023125"/>
    </source>
</evidence>
<accession>A0AAE3H4F5</accession>
<dbReference type="InterPro" id="IPR036162">
    <property type="entry name" value="Resolvase-like_N_sf"/>
</dbReference>
<evidence type="ECO:0000313" key="5">
    <source>
        <dbReference type="Proteomes" id="UP001204144"/>
    </source>
</evidence>
<evidence type="ECO:0000259" key="3">
    <source>
        <dbReference type="PROSITE" id="PS51736"/>
    </source>
</evidence>
<dbReference type="Proteomes" id="UP001204144">
    <property type="component" value="Unassembled WGS sequence"/>
</dbReference>
<organism evidence="4 5">
    <name type="scientific">Lacihabitans soyangensis</name>
    <dbReference type="NCBI Taxonomy" id="869394"/>
    <lineage>
        <taxon>Bacteria</taxon>
        <taxon>Pseudomonadati</taxon>
        <taxon>Bacteroidota</taxon>
        <taxon>Cytophagia</taxon>
        <taxon>Cytophagales</taxon>
        <taxon>Leadbetterellaceae</taxon>
        <taxon>Lacihabitans</taxon>
    </lineage>
</organism>
<reference evidence="4 5" key="1">
    <citation type="submission" date="2018-11" db="EMBL/GenBank/DDBJ databases">
        <title>Novel bacteria species description.</title>
        <authorList>
            <person name="Han J.-H."/>
        </authorList>
    </citation>
    <scope>NUCLEOTIDE SEQUENCE [LARGE SCALE GENOMIC DNA]</scope>
    <source>
        <strain evidence="4 5">KCTC23259</strain>
    </source>
</reference>
<dbReference type="EMBL" id="RJUF01000161">
    <property type="protein sequence ID" value="MCP9764322.1"/>
    <property type="molecule type" value="Genomic_DNA"/>
</dbReference>
<dbReference type="RefSeq" id="WP_255038006.1">
    <property type="nucleotide sequence ID" value="NZ_RJUF01000161.1"/>
</dbReference>
<dbReference type="PROSITE" id="PS51736">
    <property type="entry name" value="RECOMBINASES_3"/>
    <property type="match status" value="1"/>
</dbReference>
<dbReference type="GO" id="GO:0003677">
    <property type="term" value="F:DNA binding"/>
    <property type="evidence" value="ECO:0007669"/>
    <property type="project" value="UniProtKB-KW"/>
</dbReference>
<dbReference type="AlphaFoldDB" id="A0AAE3H4F5"/>